<evidence type="ECO:0000313" key="3">
    <source>
        <dbReference type="Proteomes" id="UP001497516"/>
    </source>
</evidence>
<name>A0AAV2EMA3_9ROSI</name>
<feature type="region of interest" description="Disordered" evidence="1">
    <location>
        <begin position="54"/>
        <end position="83"/>
    </location>
</feature>
<gene>
    <name evidence="2" type="ORF">LTRI10_LOCUS28106</name>
</gene>
<reference evidence="2 3" key="1">
    <citation type="submission" date="2024-04" db="EMBL/GenBank/DDBJ databases">
        <authorList>
            <person name="Fracassetti M."/>
        </authorList>
    </citation>
    <scope>NUCLEOTIDE SEQUENCE [LARGE SCALE GENOMIC DNA]</scope>
</reference>
<dbReference type="AlphaFoldDB" id="A0AAV2EMA3"/>
<dbReference type="Proteomes" id="UP001497516">
    <property type="component" value="Chromosome 5"/>
</dbReference>
<evidence type="ECO:0000313" key="2">
    <source>
        <dbReference type="EMBL" id="CAL1387101.1"/>
    </source>
</evidence>
<sequence length="83" mass="9294">MTKLLKLGESSSVCRNLIISFDEEEAEPATESLSEKDIRLFAEDLERDLMEGEAAVQEENDMNEVAETQGEIQSKSETQKAVE</sequence>
<organism evidence="2 3">
    <name type="scientific">Linum trigynum</name>
    <dbReference type="NCBI Taxonomy" id="586398"/>
    <lineage>
        <taxon>Eukaryota</taxon>
        <taxon>Viridiplantae</taxon>
        <taxon>Streptophyta</taxon>
        <taxon>Embryophyta</taxon>
        <taxon>Tracheophyta</taxon>
        <taxon>Spermatophyta</taxon>
        <taxon>Magnoliopsida</taxon>
        <taxon>eudicotyledons</taxon>
        <taxon>Gunneridae</taxon>
        <taxon>Pentapetalae</taxon>
        <taxon>rosids</taxon>
        <taxon>fabids</taxon>
        <taxon>Malpighiales</taxon>
        <taxon>Linaceae</taxon>
        <taxon>Linum</taxon>
    </lineage>
</organism>
<accession>A0AAV2EMA3</accession>
<proteinExistence type="predicted"/>
<protein>
    <submittedName>
        <fullName evidence="2">Uncharacterized protein</fullName>
    </submittedName>
</protein>
<keyword evidence="3" id="KW-1185">Reference proteome</keyword>
<dbReference type="EMBL" id="OZ034818">
    <property type="protein sequence ID" value="CAL1387101.1"/>
    <property type="molecule type" value="Genomic_DNA"/>
</dbReference>
<evidence type="ECO:0000256" key="1">
    <source>
        <dbReference type="SAM" id="MobiDB-lite"/>
    </source>
</evidence>